<evidence type="ECO:0000313" key="5">
    <source>
        <dbReference type="Proteomes" id="UP000694381"/>
    </source>
</evidence>
<dbReference type="AlphaFoldDB" id="A0A8C6R4X9"/>
<proteinExistence type="predicted"/>
<organism evidence="4 5">
    <name type="scientific">Nannospalax galili</name>
    <name type="common">Northern Israeli blind subterranean mole rat</name>
    <name type="synonym">Spalax galili</name>
    <dbReference type="NCBI Taxonomy" id="1026970"/>
    <lineage>
        <taxon>Eukaryota</taxon>
        <taxon>Metazoa</taxon>
        <taxon>Chordata</taxon>
        <taxon>Craniata</taxon>
        <taxon>Vertebrata</taxon>
        <taxon>Euteleostomi</taxon>
        <taxon>Mammalia</taxon>
        <taxon>Eutheria</taxon>
        <taxon>Euarchontoglires</taxon>
        <taxon>Glires</taxon>
        <taxon>Rodentia</taxon>
        <taxon>Myomorpha</taxon>
        <taxon>Muroidea</taxon>
        <taxon>Spalacidae</taxon>
        <taxon>Spalacinae</taxon>
        <taxon>Nannospalax</taxon>
    </lineage>
</organism>
<feature type="repeat" description="ANK" evidence="1">
    <location>
        <begin position="216"/>
        <end position="248"/>
    </location>
</feature>
<reference evidence="4" key="2">
    <citation type="submission" date="2025-09" db="UniProtKB">
        <authorList>
            <consortium name="Ensembl"/>
        </authorList>
    </citation>
    <scope>IDENTIFICATION</scope>
</reference>
<dbReference type="PROSITE" id="PS50053">
    <property type="entry name" value="UBIQUITIN_2"/>
    <property type="match status" value="1"/>
</dbReference>
<dbReference type="PROSITE" id="PS50297">
    <property type="entry name" value="ANK_REP_REGION"/>
    <property type="match status" value="1"/>
</dbReference>
<dbReference type="PANTHER" id="PTHR22677">
    <property type="entry name" value="ANKYRIN REPEAT DOMAIN-CONTAINING PROTEIN 60"/>
    <property type="match status" value="1"/>
</dbReference>
<dbReference type="SMART" id="SM00248">
    <property type="entry name" value="ANK"/>
    <property type="match status" value="3"/>
</dbReference>
<name>A0A8C6R4X9_NANGA</name>
<dbReference type="CDD" id="cd17063">
    <property type="entry name" value="Ubl_ANKRD60"/>
    <property type="match status" value="1"/>
</dbReference>
<feature type="region of interest" description="Disordered" evidence="2">
    <location>
        <begin position="1"/>
        <end position="35"/>
    </location>
</feature>
<dbReference type="Ensembl" id="ENSNGAT00000018559.1">
    <property type="protein sequence ID" value="ENSNGAP00000012987.1"/>
    <property type="gene ID" value="ENSNGAG00000014698.1"/>
</dbReference>
<dbReference type="PROSITE" id="PS50088">
    <property type="entry name" value="ANK_REPEAT"/>
    <property type="match status" value="1"/>
</dbReference>
<dbReference type="Gene3D" id="3.10.20.90">
    <property type="entry name" value="Phosphatidylinositol 3-kinase Catalytic Subunit, Chain A, domain 1"/>
    <property type="match status" value="1"/>
</dbReference>
<sequence>CSHRMTRAAGMAGVVGASARPGRPPGGATPSRAYSRGKRLARDSRAATESPNWAPDLFSLRVRLEETGEMFRVANCRIDMTVRELKEELDLMAGIPINLQLLKFLDQGILMDDATLKFYDVIPGAIISLAIWHYDGWTELVLAAVEGDPSKLSCLGISEDSFYRTANSQNFKDEQWQKWTAQRAFVALYICAHRGHKEAVKYLLELGADCLGKSPLGRTPLHVAAAMGRVDCIAPLLEYGASIHDSDTNGDTPISIARHLKRPHCAHKMFLLYWMTKSGTKDPTNLMLREALYKTSSSFNKTSN</sequence>
<dbReference type="InterPro" id="IPR036770">
    <property type="entry name" value="Ankyrin_rpt-contain_sf"/>
</dbReference>
<dbReference type="GeneTree" id="ENSGT00390000015137"/>
<dbReference type="InterPro" id="IPR002110">
    <property type="entry name" value="Ankyrin_rpt"/>
</dbReference>
<dbReference type="SUPFAM" id="SSF54236">
    <property type="entry name" value="Ubiquitin-like"/>
    <property type="match status" value="1"/>
</dbReference>
<feature type="compositionally biased region" description="Low complexity" evidence="2">
    <location>
        <begin position="8"/>
        <end position="33"/>
    </location>
</feature>
<feature type="domain" description="Ubiquitin-like" evidence="3">
    <location>
        <begin position="58"/>
        <end position="136"/>
    </location>
</feature>
<evidence type="ECO:0000256" key="1">
    <source>
        <dbReference type="PROSITE-ProRule" id="PRU00023"/>
    </source>
</evidence>
<dbReference type="PANTHER" id="PTHR22677:SF3">
    <property type="entry name" value="ANKYRIN REPEAT DOMAIN-CONTAINING PROTEIN 60"/>
    <property type="match status" value="1"/>
</dbReference>
<reference evidence="4" key="1">
    <citation type="submission" date="2025-08" db="UniProtKB">
        <authorList>
            <consortium name="Ensembl"/>
        </authorList>
    </citation>
    <scope>IDENTIFICATION</scope>
</reference>
<dbReference type="Proteomes" id="UP000694381">
    <property type="component" value="Unassembled WGS sequence"/>
</dbReference>
<dbReference type="OMA" id="KWKQWTS"/>
<dbReference type="InterPro" id="IPR029071">
    <property type="entry name" value="Ubiquitin-like_domsf"/>
</dbReference>
<keyword evidence="5" id="KW-1185">Reference proteome</keyword>
<evidence type="ECO:0000256" key="2">
    <source>
        <dbReference type="SAM" id="MobiDB-lite"/>
    </source>
</evidence>
<protein>
    <submittedName>
        <fullName evidence="4">Ankyrin repeat domain 60</fullName>
    </submittedName>
</protein>
<accession>A0A8C6R4X9</accession>
<dbReference type="SUPFAM" id="SSF48403">
    <property type="entry name" value="Ankyrin repeat"/>
    <property type="match status" value="1"/>
</dbReference>
<evidence type="ECO:0000313" key="4">
    <source>
        <dbReference type="Ensembl" id="ENSNGAP00000012987.1"/>
    </source>
</evidence>
<dbReference type="InterPro" id="IPR039323">
    <property type="entry name" value="ANKRD_45/46/60"/>
</dbReference>
<evidence type="ECO:0000259" key="3">
    <source>
        <dbReference type="PROSITE" id="PS50053"/>
    </source>
</evidence>
<keyword evidence="1" id="KW-0040">ANK repeat</keyword>
<dbReference type="InterPro" id="IPR000626">
    <property type="entry name" value="Ubiquitin-like_dom"/>
</dbReference>
<gene>
    <name evidence="4" type="primary">Ankrd60</name>
</gene>
<dbReference type="Pfam" id="PF12796">
    <property type="entry name" value="Ank_2"/>
    <property type="match status" value="1"/>
</dbReference>
<dbReference type="Gene3D" id="1.25.40.20">
    <property type="entry name" value="Ankyrin repeat-containing domain"/>
    <property type="match status" value="1"/>
</dbReference>